<dbReference type="EMBL" id="FUYN01000002">
    <property type="protein sequence ID" value="SKB38262.1"/>
    <property type="molecule type" value="Genomic_DNA"/>
</dbReference>
<evidence type="ECO:0000256" key="1">
    <source>
        <dbReference type="SAM" id="Phobius"/>
    </source>
</evidence>
<sequence length="282" mass="30129">MNEIDYKAIYKSDLYKKLILRLLSLTAAILLVFTSTSYAQMPSPTTEFYHADYAGLLSEDTKTFIRSVNLNYEALEEKPQVVVATVPDMGGLDIETYAVELFEKWKIGDAKLDNGVLIVLALEERKIRIEVGYGLEGAITDGTVGQILDRATPFLSEGDYNKGILQIFYDVTDRVNLEYGYDSEKIYTNIVERPIAEPMSDDDDSSFLSTGIILFILFLIIVGNGGGRGGRRKSYRNSSPFGGGGFGGFPGGFGGGGSGGGFGGGSFGGGGSSGGGGGSRGF</sequence>
<dbReference type="AlphaFoldDB" id="A0A1T5ATB2"/>
<dbReference type="RefSeq" id="WP_200805085.1">
    <property type="nucleotide sequence ID" value="NZ_FUYN01000002.1"/>
</dbReference>
<name>A0A1T5ATB2_9FIRM</name>
<accession>A0A1T5ATB2</accession>
<evidence type="ECO:0000259" key="2">
    <source>
        <dbReference type="Pfam" id="PF04536"/>
    </source>
</evidence>
<feature type="transmembrane region" description="Helical" evidence="1">
    <location>
        <begin position="18"/>
        <end position="39"/>
    </location>
</feature>
<proteinExistence type="predicted"/>
<dbReference type="PANTHER" id="PTHR30373:SF2">
    <property type="entry name" value="UPF0603 PROTEIN YGCG"/>
    <property type="match status" value="1"/>
</dbReference>
<dbReference type="PANTHER" id="PTHR30373">
    <property type="entry name" value="UPF0603 PROTEIN YGCG"/>
    <property type="match status" value="1"/>
</dbReference>
<feature type="transmembrane region" description="Helical" evidence="1">
    <location>
        <begin position="207"/>
        <end position="226"/>
    </location>
</feature>
<keyword evidence="4" id="KW-1185">Reference proteome</keyword>
<gene>
    <name evidence="3" type="ORF">SAMN02745120_1177</name>
</gene>
<organism evidence="3 4">
    <name type="scientific">Acetoanaerobium noterae</name>
    <dbReference type="NCBI Taxonomy" id="745369"/>
    <lineage>
        <taxon>Bacteria</taxon>
        <taxon>Bacillati</taxon>
        <taxon>Bacillota</taxon>
        <taxon>Clostridia</taxon>
        <taxon>Peptostreptococcales</taxon>
        <taxon>Filifactoraceae</taxon>
        <taxon>Acetoanaerobium</taxon>
    </lineage>
</organism>
<dbReference type="Gene3D" id="3.10.310.50">
    <property type="match status" value="1"/>
</dbReference>
<feature type="domain" description="TPM" evidence="2">
    <location>
        <begin position="52"/>
        <end position="169"/>
    </location>
</feature>
<dbReference type="Proteomes" id="UP000243406">
    <property type="component" value="Unassembled WGS sequence"/>
</dbReference>
<dbReference type="InterPro" id="IPR007621">
    <property type="entry name" value="TPM_dom"/>
</dbReference>
<evidence type="ECO:0000313" key="4">
    <source>
        <dbReference type="Proteomes" id="UP000243406"/>
    </source>
</evidence>
<evidence type="ECO:0000313" key="3">
    <source>
        <dbReference type="EMBL" id="SKB38262.1"/>
    </source>
</evidence>
<keyword evidence="1" id="KW-0472">Membrane</keyword>
<reference evidence="4" key="1">
    <citation type="submission" date="2017-02" db="EMBL/GenBank/DDBJ databases">
        <authorList>
            <person name="Varghese N."/>
            <person name="Submissions S."/>
        </authorList>
    </citation>
    <scope>NUCLEOTIDE SEQUENCE [LARGE SCALE GENOMIC DNA]</scope>
    <source>
        <strain evidence="4">ATCC 35199</strain>
    </source>
</reference>
<dbReference type="Pfam" id="PF04536">
    <property type="entry name" value="TPM_phosphatase"/>
    <property type="match status" value="1"/>
</dbReference>
<keyword evidence="1" id="KW-1133">Transmembrane helix</keyword>
<keyword evidence="1" id="KW-0812">Transmembrane</keyword>
<protein>
    <recommendedName>
        <fullName evidence="2">TPM domain-containing protein</fullName>
    </recommendedName>
</protein>